<dbReference type="InterPro" id="IPR012340">
    <property type="entry name" value="NA-bd_OB-fold"/>
</dbReference>
<dbReference type="RefSeq" id="WP_009990556.1">
    <property type="nucleotide sequence ID" value="NZ_CP011055.2"/>
</dbReference>
<dbReference type="Proteomes" id="UP000269431">
    <property type="component" value="Chromosome"/>
</dbReference>
<dbReference type="HAMAP" id="MF_00866">
    <property type="entry name" value="RNApol_arch_Rpo8"/>
    <property type="match status" value="1"/>
</dbReference>
<evidence type="ECO:0000256" key="1">
    <source>
        <dbReference type="HAMAP-Rule" id="MF_00866"/>
    </source>
</evidence>
<dbReference type="Proteomes" id="UP000033057">
    <property type="component" value="Chromosome"/>
</dbReference>
<dbReference type="EMBL" id="CP033239">
    <property type="protein sequence ID" value="AZF78534.1"/>
    <property type="molecule type" value="Genomic_DNA"/>
</dbReference>
<dbReference type="EMBL" id="CP033236">
    <property type="protein sequence ID" value="AZF70680.1"/>
    <property type="molecule type" value="Genomic_DNA"/>
</dbReference>
<comment type="subcellular location">
    <subcellularLocation>
        <location evidence="1">Cytoplasm</location>
    </subcellularLocation>
</comment>
<reference evidence="4" key="5">
    <citation type="submission" date="2018-10" db="EMBL/GenBank/DDBJ databases">
        <authorList>
            <person name="McCarthy S."/>
            <person name="Gradnigo J."/>
            <person name="Johnson T."/>
            <person name="Payne S."/>
            <person name="Lipzen A."/>
            <person name="Schackwitz W."/>
            <person name="Martin J."/>
            <person name="Moriyama E."/>
            <person name="Blum P."/>
        </authorList>
    </citation>
    <scope>NUCLEOTIDE SEQUENCE</scope>
    <source>
        <strain evidence="2">SARC-B</strain>
        <strain evidence="3">SARC-C</strain>
        <strain evidence="4">SULA</strain>
    </source>
</reference>
<evidence type="ECO:0000313" key="22">
    <source>
        <dbReference type="Proteomes" id="UP000275843"/>
    </source>
</evidence>
<dbReference type="EMBL" id="LT549890">
    <property type="protein sequence ID" value="SAI83813.1"/>
    <property type="molecule type" value="Genomic_DNA"/>
</dbReference>
<dbReference type="GO" id="GO:0006351">
    <property type="term" value="P:DNA-templated transcription"/>
    <property type="evidence" value="ECO:0007669"/>
    <property type="project" value="UniProtKB-UniRule"/>
</dbReference>
<proteinExistence type="inferred from homology"/>
<evidence type="ECO:0000313" key="4">
    <source>
        <dbReference type="EMBL" id="AKA78982.1"/>
    </source>
</evidence>
<evidence type="ECO:0000313" key="18">
    <source>
        <dbReference type="Proteomes" id="UP000267993"/>
    </source>
</evidence>
<reference evidence="12 25" key="6">
    <citation type="journal article" date="2020" name="Nat. Commun.">
        <title>The structures of two archaeal type IV pili illuminate evolutionary relationships.</title>
        <authorList>
            <person name="Wang F."/>
            <person name="Baquero D.P."/>
            <person name="Su Z."/>
            <person name="Beltran L.C."/>
            <person name="Prangishvili D."/>
            <person name="Krupovic M."/>
            <person name="Egelman E.H."/>
        </authorList>
    </citation>
    <scope>NUCLEOTIDE SEQUENCE [LARGE SCALE GENOMIC DNA]</scope>
    <source>
        <strain evidence="12 25">POZ149</strain>
    </source>
</reference>
<evidence type="ECO:0000313" key="19">
    <source>
        <dbReference type="Proteomes" id="UP000269431"/>
    </source>
</evidence>
<comment type="subunit">
    <text evidence="1">Part of the RNA polymerase complex.</text>
</comment>
<evidence type="ECO:0000313" key="8">
    <source>
        <dbReference type="EMBL" id="AZF75925.1"/>
    </source>
</evidence>
<keyword evidence="1 4" id="KW-0240">DNA-directed RNA polymerase</keyword>
<evidence type="ECO:0000313" key="7">
    <source>
        <dbReference type="EMBL" id="AZF73300.1"/>
    </source>
</evidence>
<dbReference type="EMBL" id="CP011057">
    <property type="protein sequence ID" value="AKA78982.1"/>
    <property type="molecule type" value="Genomic_DNA"/>
</dbReference>
<comment type="function">
    <text evidence="1">DNA-dependent RNA polymerase (RNAP) catalyzes the transcription of DNA into RNA using the four ribonucleoside triphosphates as substrates.</text>
</comment>
<keyword evidence="1 4" id="KW-0808">Transferase</keyword>
<evidence type="ECO:0000313" key="14">
    <source>
        <dbReference type="Proteomes" id="UP000033057"/>
    </source>
</evidence>
<comment type="similarity">
    <text evidence="1">Belongs to the archaeal Rpo8 RNA polymerase subunit family.</text>
</comment>
<reference evidence="18 19" key="4">
    <citation type="journal article" date="2018" name="Proc. Natl. Acad. Sci. U.S.A.">
        <title>Nonmutational mechanism of inheritance in the Archaeon Sulfolobus solfataricus.</title>
        <authorList>
            <person name="Payne S."/>
            <person name="McCarthy S."/>
            <person name="Johnson T."/>
            <person name="North E."/>
            <person name="Blum P."/>
        </authorList>
    </citation>
    <scope>NUCLEOTIDE SEQUENCE [LARGE SCALE GENOMIC DNA]</scope>
    <source>
        <strain evidence="6 18">SARC-H</strain>
        <strain evidence="7 22">SARC-I</strain>
        <strain evidence="9 23">SARC-N</strain>
        <strain evidence="10 24">SARC-O</strain>
        <strain evidence="11 19">SUL120</strain>
        <strain evidence="5 20">SULG</strain>
        <strain evidence="8 21">SULM</strain>
    </source>
</reference>
<dbReference type="GeneID" id="1455425"/>
<protein>
    <recommendedName>
        <fullName evidence="1">DNA-directed RNA polymerase subunit Rpo8</fullName>
        <ecNumber evidence="1">2.7.7.6</ecNumber>
    </recommendedName>
    <alternativeName>
        <fullName evidence="1">DNA-directed RNA polymerase, subunit G</fullName>
    </alternativeName>
</protein>
<dbReference type="EMBL" id="CP011056">
    <property type="protein sequence ID" value="AKA76290.1"/>
    <property type="molecule type" value="Genomic_DNA"/>
</dbReference>
<accession>A0A0E3MFT1</accession>
<dbReference type="Proteomes" id="UP000278715">
    <property type="component" value="Chromosome"/>
</dbReference>
<dbReference type="GO" id="GO:0000428">
    <property type="term" value="C:DNA-directed RNA polymerase complex"/>
    <property type="evidence" value="ECO:0007669"/>
    <property type="project" value="UniProtKB-KW"/>
</dbReference>
<dbReference type="KEGG" id="ssol:SULB_1295"/>
<dbReference type="Proteomes" id="UP000076770">
    <property type="component" value="Chromosome i"/>
</dbReference>
<reference evidence="13" key="3">
    <citation type="submission" date="2016-04" db="EMBL/GenBank/DDBJ databases">
        <authorList>
            <person name="Evans L.H."/>
            <person name="Alamgir A."/>
            <person name="Owens N."/>
            <person name="Weber N.D."/>
            <person name="Virtaneva K."/>
            <person name="Barbian K."/>
            <person name="Babar A."/>
            <person name="Rosenke K."/>
        </authorList>
    </citation>
    <scope>NUCLEOTIDE SEQUENCE</scope>
    <source>
        <strain evidence="13">P1</strain>
    </source>
</reference>
<evidence type="ECO:0000313" key="13">
    <source>
        <dbReference type="EMBL" id="SAI83813.1"/>
    </source>
</evidence>
<dbReference type="SMR" id="A0A0E3MFT1"/>
<evidence type="ECO:0000313" key="3">
    <source>
        <dbReference type="EMBL" id="AKA76290.1"/>
    </source>
</evidence>
<dbReference type="Pfam" id="PF16992">
    <property type="entry name" value="RNA_pol_RpbG"/>
    <property type="match status" value="1"/>
</dbReference>
<dbReference type="EC" id="2.7.7.6" evidence="1"/>
<dbReference type="InterPro" id="IPR031555">
    <property type="entry name" value="RNA_pol_Rpo8"/>
</dbReference>
<organism evidence="4 16">
    <name type="scientific">Saccharolobus solfataricus</name>
    <name type="common">Sulfolobus solfataricus</name>
    <dbReference type="NCBI Taxonomy" id="2287"/>
    <lineage>
        <taxon>Archaea</taxon>
        <taxon>Thermoproteota</taxon>
        <taxon>Thermoprotei</taxon>
        <taxon>Sulfolobales</taxon>
        <taxon>Sulfolobaceae</taxon>
        <taxon>Saccharolobus</taxon>
    </lineage>
</organism>
<reference evidence="17" key="2">
    <citation type="submission" date="2016-04" db="EMBL/GenBank/DDBJ databases">
        <authorList>
            <person name="Shah S.A."/>
            <person name="Garrett R.A."/>
        </authorList>
    </citation>
    <scope>NUCLEOTIDE SEQUENCE [LARGE SCALE GENOMIC DNA]</scope>
    <source>
        <strain evidence="17">ATCC 35091 / DSM 1616 / JCM 8930 / NBRC 15331 / P1</strain>
    </source>
</reference>
<dbReference type="KEGG" id="ssof:SULC_1293"/>
<dbReference type="EMBL" id="CP033240">
    <property type="protein sequence ID" value="AZF81138.1"/>
    <property type="molecule type" value="Genomic_DNA"/>
</dbReference>
<evidence type="ECO:0000313" key="5">
    <source>
        <dbReference type="EMBL" id="AZF68060.1"/>
    </source>
</evidence>
<evidence type="ECO:0000313" key="23">
    <source>
        <dbReference type="Proteomes" id="UP000278715"/>
    </source>
</evidence>
<dbReference type="OrthoDB" id="34039at2157"/>
<dbReference type="Proteomes" id="UP000273194">
    <property type="component" value="Chromosome"/>
</dbReference>
<dbReference type="GeneID" id="44129248"/>
<dbReference type="OMA" id="IMDHIYF"/>
<dbReference type="AlphaFoldDB" id="A0A0E3MFT1"/>
<evidence type="ECO:0000313" key="12">
    <source>
        <dbReference type="EMBL" id="QPG50579.1"/>
    </source>
</evidence>
<evidence type="ECO:0000313" key="21">
    <source>
        <dbReference type="Proteomes" id="UP000273443"/>
    </source>
</evidence>
<dbReference type="EMBL" id="CP050869">
    <property type="protein sequence ID" value="QPG50579.1"/>
    <property type="molecule type" value="Genomic_DNA"/>
</dbReference>
<dbReference type="Proteomes" id="UP000267993">
    <property type="component" value="Chromosome"/>
</dbReference>
<dbReference type="EMBL" id="CP033241">
    <property type="protein sequence ID" value="AZF83777.1"/>
    <property type="molecule type" value="Genomic_DNA"/>
</dbReference>
<evidence type="ECO:0000313" key="9">
    <source>
        <dbReference type="EMBL" id="AZF78534.1"/>
    </source>
</evidence>
<dbReference type="Proteomes" id="UP000594632">
    <property type="component" value="Chromosome"/>
</dbReference>
<sequence>MMESVAQEIILSCEINSIERGSLKNLSMVNMSCNGFNVSFDIIDSINIFSQKEKVKVIISKNRPSYSHDDFCGHGYIVTELKDSSLNNGNKYTTIISLYGLLVKIISNKESFLRTSQLNIMDHVYFCVKKNN</sequence>
<evidence type="ECO:0000313" key="25">
    <source>
        <dbReference type="Proteomes" id="UP000594632"/>
    </source>
</evidence>
<evidence type="ECO:0000313" key="15">
    <source>
        <dbReference type="Proteomes" id="UP000033085"/>
    </source>
</evidence>
<evidence type="ECO:0000313" key="2">
    <source>
        <dbReference type="EMBL" id="AKA73592.1"/>
    </source>
</evidence>
<evidence type="ECO:0000313" key="20">
    <source>
        <dbReference type="Proteomes" id="UP000273194"/>
    </source>
</evidence>
<name>A0A0E3MFT1_SACSO</name>
<dbReference type="PATRIC" id="fig|2287.6.peg.1346"/>
<dbReference type="Proteomes" id="UP000273443">
    <property type="component" value="Chromosome"/>
</dbReference>
<dbReference type="GO" id="GO:0003899">
    <property type="term" value="F:DNA-directed RNA polymerase activity"/>
    <property type="evidence" value="ECO:0007669"/>
    <property type="project" value="UniProtKB-UniRule"/>
</dbReference>
<dbReference type="NCBIfam" id="NF011549">
    <property type="entry name" value="PRK14980.1"/>
    <property type="match status" value="1"/>
</dbReference>
<evidence type="ECO:0000313" key="10">
    <source>
        <dbReference type="EMBL" id="AZF81138.1"/>
    </source>
</evidence>
<dbReference type="EMBL" id="CP033238">
    <property type="protein sequence ID" value="AZF75925.1"/>
    <property type="molecule type" value="Genomic_DNA"/>
</dbReference>
<dbReference type="Proteomes" id="UP000282269">
    <property type="component" value="Chromosome"/>
</dbReference>
<keyword evidence="1" id="KW-0963">Cytoplasm</keyword>
<keyword evidence="1" id="KW-0804">Transcription</keyword>
<keyword evidence="1 4" id="KW-0548">Nucleotidyltransferase</keyword>
<evidence type="ECO:0000313" key="24">
    <source>
        <dbReference type="Proteomes" id="UP000282269"/>
    </source>
</evidence>
<dbReference type="EMBL" id="CP011055">
    <property type="protein sequence ID" value="AKA73592.1"/>
    <property type="molecule type" value="Genomic_DNA"/>
</dbReference>
<comment type="catalytic activity">
    <reaction evidence="1">
        <text>RNA(n) + a ribonucleoside 5'-triphosphate = RNA(n+1) + diphosphate</text>
        <dbReference type="Rhea" id="RHEA:21248"/>
        <dbReference type="Rhea" id="RHEA-COMP:14527"/>
        <dbReference type="Rhea" id="RHEA-COMP:17342"/>
        <dbReference type="ChEBI" id="CHEBI:33019"/>
        <dbReference type="ChEBI" id="CHEBI:61557"/>
        <dbReference type="ChEBI" id="CHEBI:140395"/>
        <dbReference type="EC" id="2.7.7.6"/>
    </reaction>
</comment>
<dbReference type="KEGG" id="ssoa:SULA_1294"/>
<evidence type="ECO:0000313" key="17">
    <source>
        <dbReference type="Proteomes" id="UP000076770"/>
    </source>
</evidence>
<dbReference type="Proteomes" id="UP000275843">
    <property type="component" value="Chromosome"/>
</dbReference>
<evidence type="ECO:0000313" key="16">
    <source>
        <dbReference type="Proteomes" id="UP000033106"/>
    </source>
</evidence>
<evidence type="ECO:0000313" key="11">
    <source>
        <dbReference type="EMBL" id="AZF83777.1"/>
    </source>
</evidence>
<dbReference type="EMBL" id="CP033237">
    <property type="protein sequence ID" value="AZF73300.1"/>
    <property type="molecule type" value="Genomic_DNA"/>
</dbReference>
<reference evidence="14 15" key="1">
    <citation type="journal article" date="2015" name="Genome Announc.">
        <title>Complete Genome Sequence of Sulfolobus solfataricus Strain 98/2 and Evolved Derivatives.</title>
        <authorList>
            <person name="McCarthy S."/>
            <person name="Gradnigo J."/>
            <person name="Johnson T."/>
            <person name="Payne S."/>
            <person name="Lipzen A."/>
            <person name="Martin J."/>
            <person name="Schackwitz W."/>
            <person name="Moriyama E."/>
            <person name="Blum P."/>
        </authorList>
    </citation>
    <scope>NUCLEOTIDE SEQUENCE [LARGE SCALE GENOMIC DNA]</scope>
    <source>
        <strain evidence="14">98/2 SULC</strain>
        <strain evidence="2">SARC-B</strain>
        <strain evidence="3">SARC-C</strain>
        <strain evidence="4 16">SULA</strain>
        <strain evidence="15">SULB</strain>
    </source>
</reference>
<dbReference type="EMBL" id="CP033235">
    <property type="protein sequence ID" value="AZF68060.1"/>
    <property type="molecule type" value="Genomic_DNA"/>
</dbReference>
<dbReference type="Proteomes" id="UP000033085">
    <property type="component" value="Chromosome"/>
</dbReference>
<evidence type="ECO:0000313" key="6">
    <source>
        <dbReference type="EMBL" id="AZF70680.1"/>
    </source>
</evidence>
<dbReference type="Proteomes" id="UP000033106">
    <property type="component" value="Chromosome"/>
</dbReference>
<dbReference type="Gene3D" id="2.40.50.140">
    <property type="entry name" value="Nucleic acid-binding proteins"/>
    <property type="match status" value="1"/>
</dbReference>
<gene>
    <name evidence="1" type="primary">rpo8</name>
    <name evidence="1" type="synonym">rpoG</name>
    <name evidence="12" type="ORF">HFC64_12885</name>
    <name evidence="13" type="ORF">SSOP1_0259</name>
    <name evidence="4" type="ORF">SULA_1294</name>
    <name evidence="2" type="ORF">SULB_1295</name>
    <name evidence="3" type="ORF">SULC_1293</name>
    <name evidence="5" type="ORF">SULG_06410</name>
    <name evidence="6" type="ORF">SULH_06410</name>
    <name evidence="7" type="ORF">SULI_06410</name>
    <name evidence="8" type="ORF">SULM_06410</name>
    <name evidence="9" type="ORF">SULN_06410</name>
    <name evidence="10" type="ORF">SULO_06420</name>
    <name evidence="11" type="ORF">SULZ_06655</name>
</gene>
<dbReference type="GO" id="GO:0005737">
    <property type="term" value="C:cytoplasm"/>
    <property type="evidence" value="ECO:0007669"/>
    <property type="project" value="UniProtKB-SubCell"/>
</dbReference>